<dbReference type="Proteomes" id="UP000054383">
    <property type="component" value="Unassembled WGS sequence"/>
</dbReference>
<dbReference type="InterPro" id="IPR036291">
    <property type="entry name" value="NAD(P)-bd_dom_sf"/>
</dbReference>
<dbReference type="PANTHER" id="PTHR43477:SF1">
    <property type="entry name" value="DIHYDROANTICAPSIN 7-DEHYDROGENASE"/>
    <property type="match status" value="1"/>
</dbReference>
<dbReference type="GO" id="GO:0016491">
    <property type="term" value="F:oxidoreductase activity"/>
    <property type="evidence" value="ECO:0007669"/>
    <property type="project" value="UniProtKB-KW"/>
</dbReference>
<dbReference type="InterPro" id="IPR051122">
    <property type="entry name" value="SDR_DHRS6-like"/>
</dbReference>
<organism evidence="4 5">
    <name type="scientific">Talaromyces islandicus</name>
    <name type="common">Penicillium islandicum</name>
    <dbReference type="NCBI Taxonomy" id="28573"/>
    <lineage>
        <taxon>Eukaryota</taxon>
        <taxon>Fungi</taxon>
        <taxon>Dikarya</taxon>
        <taxon>Ascomycota</taxon>
        <taxon>Pezizomycotina</taxon>
        <taxon>Eurotiomycetes</taxon>
        <taxon>Eurotiomycetidae</taxon>
        <taxon>Eurotiales</taxon>
        <taxon>Trichocomaceae</taxon>
        <taxon>Talaromyces</taxon>
        <taxon>Talaromyces sect. Islandici</taxon>
    </lineage>
</organism>
<keyword evidence="2" id="KW-0521">NADP</keyword>
<dbReference type="InterPro" id="IPR057571">
    <property type="entry name" value="SDR_PhqE-like"/>
</dbReference>
<dbReference type="Gene3D" id="3.40.50.720">
    <property type="entry name" value="NAD(P)-binding Rossmann-like Domain"/>
    <property type="match status" value="1"/>
</dbReference>
<evidence type="ECO:0000313" key="5">
    <source>
        <dbReference type="Proteomes" id="UP000054383"/>
    </source>
</evidence>
<accession>A0A0U1M0E9</accession>
<dbReference type="PANTHER" id="PTHR43477">
    <property type="entry name" value="DIHYDROANTICAPSIN 7-DEHYDROGENASE"/>
    <property type="match status" value="1"/>
</dbReference>
<dbReference type="OMA" id="HTVLYLM"/>
<dbReference type="AlphaFoldDB" id="A0A0U1M0E9"/>
<evidence type="ECO:0000313" key="4">
    <source>
        <dbReference type="EMBL" id="CRG89044.1"/>
    </source>
</evidence>
<dbReference type="EMBL" id="CVMT01000005">
    <property type="protein sequence ID" value="CRG89044.1"/>
    <property type="molecule type" value="Genomic_DNA"/>
</dbReference>
<dbReference type="SUPFAM" id="SSF51735">
    <property type="entry name" value="NAD(P)-binding Rossmann-fold domains"/>
    <property type="match status" value="1"/>
</dbReference>
<dbReference type="OrthoDB" id="294295at2759"/>
<sequence>MSNAKKFVNKLHGRRVLIIGGTSGLGFAAAEASVEYGVSQIILSSSQESRVNHAIAKLKASYPHSQTEIIGYTCDLANESSLENNIKDLFSKVGTIDHIVFTAGDAPSLEPFVNTDFDTMKQIGMVRFFGPLLVARYGHTHLSPGPASSITLTTGVSGTKPIPGWTTTASYLSGLHGMTRSLALDLKPVRVNLVNPGAVNTEMWDILEPEVREHLIEELRKVTTTGRVGTVEDIAEAYLYCMRDQNLTGSVIHTNGGRLLL</sequence>
<evidence type="ECO:0000256" key="2">
    <source>
        <dbReference type="ARBA" id="ARBA00022857"/>
    </source>
</evidence>
<dbReference type="Pfam" id="PF23441">
    <property type="entry name" value="SDR"/>
    <property type="match status" value="1"/>
</dbReference>
<dbReference type="CDD" id="cd05233">
    <property type="entry name" value="SDR_c"/>
    <property type="match status" value="1"/>
</dbReference>
<proteinExistence type="inferred from homology"/>
<evidence type="ECO:0000256" key="1">
    <source>
        <dbReference type="ARBA" id="ARBA00006484"/>
    </source>
</evidence>
<evidence type="ECO:0000256" key="3">
    <source>
        <dbReference type="ARBA" id="ARBA00023002"/>
    </source>
</evidence>
<dbReference type="PRINTS" id="PR00081">
    <property type="entry name" value="GDHRDH"/>
</dbReference>
<dbReference type="InterPro" id="IPR002347">
    <property type="entry name" value="SDR_fam"/>
</dbReference>
<protein>
    <submittedName>
        <fullName evidence="4">Uncharacterized protein</fullName>
    </submittedName>
</protein>
<gene>
    <name evidence="4" type="ORF">PISL3812_06079</name>
</gene>
<dbReference type="STRING" id="28573.A0A0U1M0E9"/>
<comment type="similarity">
    <text evidence="1">Belongs to the short-chain dehydrogenases/reductases (SDR) family.</text>
</comment>
<keyword evidence="3" id="KW-0560">Oxidoreductase</keyword>
<name>A0A0U1M0E9_TALIS</name>
<reference evidence="4 5" key="1">
    <citation type="submission" date="2015-04" db="EMBL/GenBank/DDBJ databases">
        <authorList>
            <person name="Syromyatnikov M.Y."/>
            <person name="Popov V.N."/>
        </authorList>
    </citation>
    <scope>NUCLEOTIDE SEQUENCE [LARGE SCALE GENOMIC DNA]</scope>
    <source>
        <strain evidence="4">WF-38-12</strain>
    </source>
</reference>
<keyword evidence="5" id="KW-1185">Reference proteome</keyword>